<sequence length="113" mass="12432">MSPGAPPAEGGPERTEDGRYILVRGRRWRATDPLLEESVATALRSELGRARSALRTTRDPEVVAAWRARVQLAKEGLGERGEAWWTLSEADRLGRAEQRLQELTARKAPGTAG</sequence>
<gene>
    <name evidence="1" type="ORF">CFK41_15000</name>
</gene>
<dbReference type="OrthoDB" id="34459at2"/>
<evidence type="ECO:0000313" key="2">
    <source>
        <dbReference type="Proteomes" id="UP000217889"/>
    </source>
</evidence>
<evidence type="ECO:0000313" key="1">
    <source>
        <dbReference type="EMBL" id="ATG55938.1"/>
    </source>
</evidence>
<dbReference type="AlphaFoldDB" id="A0A291H0C1"/>
<dbReference type="Proteomes" id="UP000217889">
    <property type="component" value="Chromosome"/>
</dbReference>
<name>A0A291H0C1_9MICO</name>
<accession>A0A291H0C1</accession>
<dbReference type="EMBL" id="CP023564">
    <property type="protein sequence ID" value="ATG55938.1"/>
    <property type="molecule type" value="Genomic_DNA"/>
</dbReference>
<keyword evidence="2" id="KW-1185">Reference proteome</keyword>
<reference evidence="1 2" key="1">
    <citation type="journal article" date="2014" name="Int. J. Syst. Evol. Microbiol.">
        <title>Brachybacterium ginsengisoli sp. nov., isolated from soil of a ginseng field.</title>
        <authorList>
            <person name="Hoang V.A."/>
            <person name="Kim Y.J."/>
            <person name="Nguyen N.L."/>
            <person name="Yang D.C."/>
        </authorList>
    </citation>
    <scope>NUCLEOTIDE SEQUENCE [LARGE SCALE GENOMIC DNA]</scope>
    <source>
        <strain evidence="1 2">DCY80</strain>
    </source>
</reference>
<protein>
    <submittedName>
        <fullName evidence="1">Biopolymer transporter Tol</fullName>
    </submittedName>
</protein>
<organism evidence="1 2">
    <name type="scientific">Brachybacterium ginsengisoli</name>
    <dbReference type="NCBI Taxonomy" id="1331682"/>
    <lineage>
        <taxon>Bacteria</taxon>
        <taxon>Bacillati</taxon>
        <taxon>Actinomycetota</taxon>
        <taxon>Actinomycetes</taxon>
        <taxon>Micrococcales</taxon>
        <taxon>Dermabacteraceae</taxon>
        <taxon>Brachybacterium</taxon>
    </lineage>
</organism>
<proteinExistence type="predicted"/>
<dbReference type="RefSeq" id="WP_096800398.1">
    <property type="nucleotide sequence ID" value="NZ_CP023564.1"/>
</dbReference>
<dbReference type="KEGG" id="bgg:CFK41_15000"/>